<organism evidence="2 3">
    <name type="scientific">Dioscorea zingiberensis</name>
    <dbReference type="NCBI Taxonomy" id="325984"/>
    <lineage>
        <taxon>Eukaryota</taxon>
        <taxon>Viridiplantae</taxon>
        <taxon>Streptophyta</taxon>
        <taxon>Embryophyta</taxon>
        <taxon>Tracheophyta</taxon>
        <taxon>Spermatophyta</taxon>
        <taxon>Magnoliopsida</taxon>
        <taxon>Liliopsida</taxon>
        <taxon>Dioscoreales</taxon>
        <taxon>Dioscoreaceae</taxon>
        <taxon>Dioscorea</taxon>
    </lineage>
</organism>
<keyword evidence="3" id="KW-1185">Reference proteome</keyword>
<evidence type="ECO:0000313" key="2">
    <source>
        <dbReference type="EMBL" id="KAJ0977024.1"/>
    </source>
</evidence>
<keyword evidence="1" id="KW-1133">Transmembrane helix</keyword>
<evidence type="ECO:0000256" key="1">
    <source>
        <dbReference type="SAM" id="Phobius"/>
    </source>
</evidence>
<dbReference type="Proteomes" id="UP001085076">
    <property type="component" value="Miscellaneous, Linkage group lg03"/>
</dbReference>
<feature type="transmembrane region" description="Helical" evidence="1">
    <location>
        <begin position="52"/>
        <end position="71"/>
    </location>
</feature>
<proteinExistence type="predicted"/>
<sequence>MKRQRLAIGNDNFGGSEIIRFLRSAPSSSSHHGLSSLIHNPNPRTLPFPRRFAGGYFCVLVTAPSCILFPLEISGST</sequence>
<keyword evidence="1" id="KW-0812">Transmembrane</keyword>
<evidence type="ECO:0000313" key="3">
    <source>
        <dbReference type="Proteomes" id="UP001085076"/>
    </source>
</evidence>
<dbReference type="AlphaFoldDB" id="A0A9D5CPV2"/>
<dbReference type="EMBL" id="JAGGNH010000003">
    <property type="protein sequence ID" value="KAJ0977024.1"/>
    <property type="molecule type" value="Genomic_DNA"/>
</dbReference>
<gene>
    <name evidence="2" type="ORF">J5N97_012498</name>
</gene>
<accession>A0A9D5CPV2</accession>
<keyword evidence="1" id="KW-0472">Membrane</keyword>
<reference evidence="2" key="1">
    <citation type="submission" date="2021-03" db="EMBL/GenBank/DDBJ databases">
        <authorList>
            <person name="Li Z."/>
            <person name="Yang C."/>
        </authorList>
    </citation>
    <scope>NUCLEOTIDE SEQUENCE</scope>
    <source>
        <strain evidence="2">Dzin_1.0</strain>
        <tissue evidence="2">Leaf</tissue>
    </source>
</reference>
<name>A0A9D5CPV2_9LILI</name>
<protein>
    <submittedName>
        <fullName evidence="2">Uncharacterized protein</fullName>
    </submittedName>
</protein>
<comment type="caution">
    <text evidence="2">The sequence shown here is derived from an EMBL/GenBank/DDBJ whole genome shotgun (WGS) entry which is preliminary data.</text>
</comment>
<reference evidence="2" key="2">
    <citation type="journal article" date="2022" name="Hortic Res">
        <title>The genome of Dioscorea zingiberensis sheds light on the biosynthesis, origin and evolution of the medicinally important diosgenin saponins.</title>
        <authorList>
            <person name="Li Y."/>
            <person name="Tan C."/>
            <person name="Li Z."/>
            <person name="Guo J."/>
            <person name="Li S."/>
            <person name="Chen X."/>
            <person name="Wang C."/>
            <person name="Dai X."/>
            <person name="Yang H."/>
            <person name="Song W."/>
            <person name="Hou L."/>
            <person name="Xu J."/>
            <person name="Tong Z."/>
            <person name="Xu A."/>
            <person name="Yuan X."/>
            <person name="Wang W."/>
            <person name="Yang Q."/>
            <person name="Chen L."/>
            <person name="Sun Z."/>
            <person name="Wang K."/>
            <person name="Pan B."/>
            <person name="Chen J."/>
            <person name="Bao Y."/>
            <person name="Liu F."/>
            <person name="Qi X."/>
            <person name="Gang D.R."/>
            <person name="Wen J."/>
            <person name="Li J."/>
        </authorList>
    </citation>
    <scope>NUCLEOTIDE SEQUENCE</scope>
    <source>
        <strain evidence="2">Dzin_1.0</strain>
    </source>
</reference>